<evidence type="ECO:0000313" key="1">
    <source>
        <dbReference type="EMBL" id="KXB09267.1"/>
    </source>
</evidence>
<evidence type="ECO:0000313" key="2">
    <source>
        <dbReference type="Proteomes" id="UP000070399"/>
    </source>
</evidence>
<keyword evidence="2" id="KW-1185">Reference proteome</keyword>
<organism evidence="1 2">
    <name type="scientific">candidate division MSBL1 archaeon SCGC-AAA833F18</name>
    <dbReference type="NCBI Taxonomy" id="1698257"/>
    <lineage>
        <taxon>Archaea</taxon>
        <taxon>Methanobacteriati</taxon>
        <taxon>Methanobacteriota</taxon>
        <taxon>candidate division MSBL1</taxon>
    </lineage>
</organism>
<dbReference type="Pfam" id="PF09970">
    <property type="entry name" value="DUF2204"/>
    <property type="match status" value="1"/>
</dbReference>
<name>A0A133VS69_9EURY</name>
<proteinExistence type="predicted"/>
<protein>
    <submittedName>
        <fullName evidence="1">Uncharacterized protein</fullName>
    </submittedName>
</protein>
<dbReference type="EMBL" id="LHYO01000009">
    <property type="protein sequence ID" value="KXB09267.1"/>
    <property type="molecule type" value="Genomic_DNA"/>
</dbReference>
<dbReference type="Proteomes" id="UP000070399">
    <property type="component" value="Unassembled WGS sequence"/>
</dbReference>
<dbReference type="AlphaFoldDB" id="A0A133VS69"/>
<gene>
    <name evidence="1" type="ORF">AKJ35_01070</name>
</gene>
<dbReference type="InterPro" id="IPR043519">
    <property type="entry name" value="NT_sf"/>
</dbReference>
<sequence length="184" mass="21304">MDVKKVTKRLIKALKKAQVPYALTGGIAVNFYGFPRATHDVDVIVSLPKEKIHQPTSTLKEKNFEIIESEIEFVVEKGDRFTAQLNAYRVDFWLAKTGDQENVLERSQTQKILELQTKIITPEDLIVSKLRSGRGRDHEDMLGILIRQKEKLQEEYLTQRATALKLRGKLKELMREARKIEKEK</sequence>
<dbReference type="Gene3D" id="3.30.460.40">
    <property type="match status" value="1"/>
</dbReference>
<accession>A0A133VS69</accession>
<dbReference type="SUPFAM" id="SSF81301">
    <property type="entry name" value="Nucleotidyltransferase"/>
    <property type="match status" value="1"/>
</dbReference>
<comment type="caution">
    <text evidence="1">The sequence shown here is derived from an EMBL/GenBank/DDBJ whole genome shotgun (WGS) entry which is preliminary data.</text>
</comment>
<reference evidence="1 2" key="1">
    <citation type="journal article" date="2016" name="Sci. Rep.">
        <title>Metabolic traits of an uncultured archaeal lineage -MSBL1- from brine pools of the Red Sea.</title>
        <authorList>
            <person name="Mwirichia R."/>
            <person name="Alam I."/>
            <person name="Rashid M."/>
            <person name="Vinu M."/>
            <person name="Ba-Alawi W."/>
            <person name="Anthony Kamau A."/>
            <person name="Kamanda Ngugi D."/>
            <person name="Goker M."/>
            <person name="Klenk H.P."/>
            <person name="Bajic V."/>
            <person name="Stingl U."/>
        </authorList>
    </citation>
    <scope>NUCLEOTIDE SEQUENCE [LARGE SCALE GENOMIC DNA]</scope>
    <source>
        <strain evidence="1">SCGC-AAA833F18</strain>
    </source>
</reference>
<dbReference type="InterPro" id="IPR018700">
    <property type="entry name" value="DUF2204"/>
</dbReference>